<feature type="domain" description="T-SNARE coiled-coil homology" evidence="3">
    <location>
        <begin position="28"/>
        <end position="90"/>
    </location>
</feature>
<keyword evidence="5" id="KW-1185">Reference proteome</keyword>
<dbReference type="GeneID" id="36405620"/>
<dbReference type="InterPro" id="IPR000727">
    <property type="entry name" value="T_SNARE_dom"/>
</dbReference>
<keyword evidence="2" id="KW-0812">Transmembrane</keyword>
<dbReference type="RefSeq" id="XP_024576730.1">
    <property type="nucleotide sequence ID" value="XM_024726010.1"/>
</dbReference>
<accession>A0A0P1AI10</accession>
<evidence type="ECO:0000313" key="5">
    <source>
        <dbReference type="Proteomes" id="UP000054928"/>
    </source>
</evidence>
<dbReference type="Proteomes" id="UP000054928">
    <property type="component" value="Unassembled WGS sequence"/>
</dbReference>
<dbReference type="SUPFAM" id="SSF58038">
    <property type="entry name" value="SNARE fusion complex"/>
    <property type="match status" value="1"/>
</dbReference>
<dbReference type="CDD" id="cd15841">
    <property type="entry name" value="SNARE_Qc"/>
    <property type="match status" value="1"/>
</dbReference>
<protein>
    <submittedName>
        <fullName evidence="4">Ubiquitin extension protein</fullName>
    </submittedName>
</protein>
<keyword evidence="2" id="KW-0472">Membrane</keyword>
<evidence type="ECO:0000259" key="3">
    <source>
        <dbReference type="PROSITE" id="PS50192"/>
    </source>
</evidence>
<evidence type="ECO:0000256" key="2">
    <source>
        <dbReference type="SAM" id="Phobius"/>
    </source>
</evidence>
<dbReference type="EMBL" id="CCYD01000482">
    <property type="protein sequence ID" value="CEG40361.1"/>
    <property type="molecule type" value="Genomic_DNA"/>
</dbReference>
<dbReference type="OrthoDB" id="18679at2759"/>
<proteinExistence type="predicted"/>
<evidence type="ECO:0000313" key="4">
    <source>
        <dbReference type="EMBL" id="CEG40361.1"/>
    </source>
</evidence>
<feature type="transmembrane region" description="Helical" evidence="2">
    <location>
        <begin position="98"/>
        <end position="116"/>
    </location>
</feature>
<sequence>MENGSLRETEHTSDYNEVSTPKLQEQMDKATDNQERQLDAVYSGVQRLRMAANATNEEVISQNAMLEHVSVQISDTEEAVQEQTIAARKVVSAHRKLFCYYVIIFVLAAALLVVIFI</sequence>
<feature type="compositionally biased region" description="Basic and acidic residues" evidence="1">
    <location>
        <begin position="1"/>
        <end position="14"/>
    </location>
</feature>
<name>A0A0P1AI10_PLAHL</name>
<dbReference type="Gene3D" id="1.20.5.110">
    <property type="match status" value="1"/>
</dbReference>
<reference evidence="5" key="1">
    <citation type="submission" date="2014-09" db="EMBL/GenBank/DDBJ databases">
        <authorList>
            <person name="Sharma Rahul"/>
            <person name="Thines Marco"/>
        </authorList>
    </citation>
    <scope>NUCLEOTIDE SEQUENCE [LARGE SCALE GENOMIC DNA]</scope>
</reference>
<feature type="region of interest" description="Disordered" evidence="1">
    <location>
        <begin position="1"/>
        <end position="33"/>
    </location>
</feature>
<dbReference type="OMA" id="CYYVIIF"/>
<dbReference type="AlphaFoldDB" id="A0A0P1AI10"/>
<organism evidence="4 5">
    <name type="scientific">Plasmopara halstedii</name>
    <name type="common">Downy mildew of sunflower</name>
    <dbReference type="NCBI Taxonomy" id="4781"/>
    <lineage>
        <taxon>Eukaryota</taxon>
        <taxon>Sar</taxon>
        <taxon>Stramenopiles</taxon>
        <taxon>Oomycota</taxon>
        <taxon>Peronosporomycetes</taxon>
        <taxon>Peronosporales</taxon>
        <taxon>Peronosporaceae</taxon>
        <taxon>Plasmopara</taxon>
    </lineage>
</organism>
<dbReference type="PROSITE" id="PS50192">
    <property type="entry name" value="T_SNARE"/>
    <property type="match status" value="1"/>
</dbReference>
<evidence type="ECO:0000256" key="1">
    <source>
        <dbReference type="SAM" id="MobiDB-lite"/>
    </source>
</evidence>
<keyword evidence="2" id="KW-1133">Transmembrane helix</keyword>